<evidence type="ECO:0000313" key="2">
    <source>
        <dbReference type="EMBL" id="EQC25746.1"/>
    </source>
</evidence>
<dbReference type="AlphaFoldDB" id="T0PU17"/>
<keyword evidence="1" id="KW-0732">Signal</keyword>
<name>T0PU17_SAPDV</name>
<dbReference type="Pfam" id="PF01161">
    <property type="entry name" value="PBP"/>
    <property type="match status" value="1"/>
</dbReference>
<dbReference type="InterPro" id="IPR035810">
    <property type="entry name" value="PEBP_euk"/>
</dbReference>
<evidence type="ECO:0008006" key="4">
    <source>
        <dbReference type="Google" id="ProtNLM"/>
    </source>
</evidence>
<evidence type="ECO:0000256" key="1">
    <source>
        <dbReference type="SAM" id="SignalP"/>
    </source>
</evidence>
<gene>
    <name evidence="2" type="ORF">SDRG_16407</name>
</gene>
<dbReference type="STRING" id="1156394.T0PU17"/>
<evidence type="ECO:0000313" key="3">
    <source>
        <dbReference type="Proteomes" id="UP000030762"/>
    </source>
</evidence>
<dbReference type="PANTHER" id="PTHR11362:SF82">
    <property type="entry name" value="PHOSPHATIDYLETHANOLAMINE-BINDING PROTEIN 4"/>
    <property type="match status" value="1"/>
</dbReference>
<proteinExistence type="predicted"/>
<dbReference type="RefSeq" id="XP_008620838.1">
    <property type="nucleotide sequence ID" value="XM_008622616.1"/>
</dbReference>
<protein>
    <recommendedName>
        <fullName evidence="4">Phosphatidylethanolamine-binding protein</fullName>
    </recommendedName>
</protein>
<dbReference type="OrthoDB" id="2153661at2759"/>
<dbReference type="InParanoid" id="T0PU17"/>
<dbReference type="InterPro" id="IPR036610">
    <property type="entry name" value="PEBP-like_sf"/>
</dbReference>
<dbReference type="EMBL" id="JH767257">
    <property type="protein sequence ID" value="EQC25746.1"/>
    <property type="molecule type" value="Genomic_DNA"/>
</dbReference>
<dbReference type="eggNOG" id="ENOG502T1DA">
    <property type="taxonomic scope" value="Eukaryota"/>
</dbReference>
<dbReference type="CDD" id="cd00866">
    <property type="entry name" value="PEBP_euk"/>
    <property type="match status" value="1"/>
</dbReference>
<reference evidence="2 3" key="1">
    <citation type="submission" date="2012-04" db="EMBL/GenBank/DDBJ databases">
        <title>The Genome Sequence of Saprolegnia declina VS20.</title>
        <authorList>
            <consortium name="The Broad Institute Genome Sequencing Platform"/>
            <person name="Russ C."/>
            <person name="Nusbaum C."/>
            <person name="Tyler B."/>
            <person name="van West P."/>
            <person name="Dieguez-Uribeondo J."/>
            <person name="de Bruijn I."/>
            <person name="Tripathy S."/>
            <person name="Jiang R."/>
            <person name="Young S.K."/>
            <person name="Zeng Q."/>
            <person name="Gargeya S."/>
            <person name="Fitzgerald M."/>
            <person name="Haas B."/>
            <person name="Abouelleil A."/>
            <person name="Alvarado L."/>
            <person name="Arachchi H.M."/>
            <person name="Berlin A."/>
            <person name="Chapman S.B."/>
            <person name="Goldberg J."/>
            <person name="Griggs A."/>
            <person name="Gujja S."/>
            <person name="Hansen M."/>
            <person name="Howarth C."/>
            <person name="Imamovic A."/>
            <person name="Larimer J."/>
            <person name="McCowen C."/>
            <person name="Montmayeur A."/>
            <person name="Murphy C."/>
            <person name="Neiman D."/>
            <person name="Pearson M."/>
            <person name="Priest M."/>
            <person name="Roberts A."/>
            <person name="Saif S."/>
            <person name="Shea T."/>
            <person name="Sisk P."/>
            <person name="Sykes S."/>
            <person name="Wortman J."/>
            <person name="Nusbaum C."/>
            <person name="Birren B."/>
        </authorList>
    </citation>
    <scope>NUCLEOTIDE SEQUENCE [LARGE SCALE GENOMIC DNA]</scope>
    <source>
        <strain evidence="2 3">VS20</strain>
    </source>
</reference>
<dbReference type="VEuPathDB" id="FungiDB:SDRG_16407"/>
<organism evidence="2 3">
    <name type="scientific">Saprolegnia diclina (strain VS20)</name>
    <dbReference type="NCBI Taxonomy" id="1156394"/>
    <lineage>
        <taxon>Eukaryota</taxon>
        <taxon>Sar</taxon>
        <taxon>Stramenopiles</taxon>
        <taxon>Oomycota</taxon>
        <taxon>Saprolegniomycetes</taxon>
        <taxon>Saprolegniales</taxon>
        <taxon>Saprolegniaceae</taxon>
        <taxon>Saprolegnia</taxon>
    </lineage>
</organism>
<keyword evidence="3" id="KW-1185">Reference proteome</keyword>
<dbReference type="SUPFAM" id="SSF49777">
    <property type="entry name" value="PEBP-like"/>
    <property type="match status" value="1"/>
</dbReference>
<sequence length="186" mass="20356">MRQTLLLLAAGSVAVVRGFLVPLPATAPPWTPPSALPPCETRSALTIQYGNVVVGRASEMPYVPKQQAEDAPEYTVTGDGWFNVMMVDIDAPSPANASHAPFLHYLLANVAASKETPTIVTSYYPVLPPTGTHRYVTLLLEQRRYAAHAEFSFYLESSHRSNFDMAGYVTQHHLCVADTHVFTSLP</sequence>
<feature type="chain" id="PRO_5004569207" description="Phosphatidylethanolamine-binding protein" evidence="1">
    <location>
        <begin position="19"/>
        <end position="186"/>
    </location>
</feature>
<dbReference type="PANTHER" id="PTHR11362">
    <property type="entry name" value="PHOSPHATIDYLETHANOLAMINE-BINDING PROTEIN"/>
    <property type="match status" value="1"/>
</dbReference>
<dbReference type="Proteomes" id="UP000030762">
    <property type="component" value="Unassembled WGS sequence"/>
</dbReference>
<dbReference type="Gene3D" id="3.90.280.10">
    <property type="entry name" value="PEBP-like"/>
    <property type="match status" value="1"/>
</dbReference>
<feature type="signal peptide" evidence="1">
    <location>
        <begin position="1"/>
        <end position="18"/>
    </location>
</feature>
<dbReference type="InterPro" id="IPR008914">
    <property type="entry name" value="PEBP"/>
</dbReference>
<dbReference type="OMA" id="GTHRYVT"/>
<dbReference type="GeneID" id="19957134"/>
<accession>T0PU17</accession>